<dbReference type="SUPFAM" id="SSF100950">
    <property type="entry name" value="NagB/RpiA/CoA transferase-like"/>
    <property type="match status" value="2"/>
</dbReference>
<dbReference type="PANTHER" id="PTHR40596">
    <property type="entry name" value="CITRATE LYASE ALPHA CHAIN"/>
    <property type="match status" value="1"/>
</dbReference>
<dbReference type="GO" id="GO:0009346">
    <property type="term" value="C:ATP-independent citrate lyase complex"/>
    <property type="evidence" value="ECO:0007669"/>
    <property type="project" value="UniProtKB-UniRule"/>
</dbReference>
<organism evidence="2 3">
    <name type="scientific">Anaerotalea alkaliphila</name>
    <dbReference type="NCBI Taxonomy" id="2662126"/>
    <lineage>
        <taxon>Bacteria</taxon>
        <taxon>Bacillati</taxon>
        <taxon>Bacillota</taxon>
        <taxon>Clostridia</taxon>
        <taxon>Eubacteriales</taxon>
        <taxon>Anaerotalea</taxon>
    </lineage>
</organism>
<dbReference type="GO" id="GO:0005737">
    <property type="term" value="C:cytoplasm"/>
    <property type="evidence" value="ECO:0007669"/>
    <property type="project" value="UniProtKB-SubCell"/>
</dbReference>
<comment type="caution">
    <text evidence="2">The sequence shown here is derived from an EMBL/GenBank/DDBJ whole genome shotgun (WGS) entry which is preliminary data.</text>
</comment>
<keyword evidence="1 2" id="KW-0808">Transferase</keyword>
<dbReference type="EC" id="2.8.3.10" evidence="1"/>
<proteinExistence type="predicted"/>
<protein>
    <recommendedName>
        <fullName evidence="1">Citrate lyase alpha chain</fullName>
        <shortName evidence="1">Citrase alpha chain</shortName>
        <ecNumber evidence="1">2.8.3.10</ecNumber>
        <ecNumber evidence="1">4.1.3.6</ecNumber>
    </recommendedName>
    <alternativeName>
        <fullName evidence="1">Citrate (pro-3S)-lyase alpha chain</fullName>
    </alternativeName>
    <alternativeName>
        <fullName evidence="1">Citrate CoA-transferase subunit</fullName>
    </alternativeName>
</protein>
<keyword evidence="1" id="KW-0963">Cytoplasm</keyword>
<dbReference type="EMBL" id="JAAEEH010000006">
    <property type="protein sequence ID" value="NDL66837.1"/>
    <property type="molecule type" value="Genomic_DNA"/>
</dbReference>
<keyword evidence="1 2" id="KW-0456">Lyase</keyword>
<dbReference type="GO" id="GO:0006084">
    <property type="term" value="P:acetyl-CoA metabolic process"/>
    <property type="evidence" value="ECO:0007669"/>
    <property type="project" value="UniProtKB-UniRule"/>
</dbReference>
<comment type="subcellular location">
    <subcellularLocation>
        <location evidence="1">Cytoplasm</location>
    </subcellularLocation>
</comment>
<dbReference type="InterPro" id="IPR037171">
    <property type="entry name" value="NagB/RpiA_transferase-like"/>
</dbReference>
<dbReference type="NCBIfam" id="TIGR01584">
    <property type="entry name" value="citF"/>
    <property type="match status" value="1"/>
</dbReference>
<dbReference type="Pfam" id="PF04223">
    <property type="entry name" value="CitF"/>
    <property type="match status" value="1"/>
</dbReference>
<comment type="catalytic activity">
    <reaction evidence="1">
        <text>citrate + acetyl-CoA = (3S)-citryl-CoA + acetate</text>
        <dbReference type="Rhea" id="RHEA:19405"/>
        <dbReference type="ChEBI" id="CHEBI:16947"/>
        <dbReference type="ChEBI" id="CHEBI:30089"/>
        <dbReference type="ChEBI" id="CHEBI:57288"/>
        <dbReference type="ChEBI" id="CHEBI:57321"/>
        <dbReference type="EC" id="2.8.3.10"/>
    </reaction>
</comment>
<dbReference type="EC" id="4.1.3.6" evidence="1"/>
<evidence type="ECO:0000313" key="2">
    <source>
        <dbReference type="EMBL" id="NDL66837.1"/>
    </source>
</evidence>
<keyword evidence="3" id="KW-1185">Reference proteome</keyword>
<dbReference type="Proteomes" id="UP000461585">
    <property type="component" value="Unassembled WGS sequence"/>
</dbReference>
<dbReference type="InterPro" id="IPR006472">
    <property type="entry name" value="Citrate_lyase_asu"/>
</dbReference>
<reference evidence="2 3" key="1">
    <citation type="submission" date="2020-01" db="EMBL/GenBank/DDBJ databases">
        <title>Anaeroalcalibacter tamaniensis gen. nov., sp. nov., moderately halophilic strictly anaerobic fermenter bacterium from mud volcano of Taman peninsula.</title>
        <authorList>
            <person name="Frolova A."/>
            <person name="Merkel A.Y."/>
            <person name="Slobodkin A.I."/>
        </authorList>
    </citation>
    <scope>NUCLEOTIDE SEQUENCE [LARGE SCALE GENOMIC DNA]</scope>
    <source>
        <strain evidence="2 3">F-3ap</strain>
    </source>
</reference>
<dbReference type="PANTHER" id="PTHR40596:SF1">
    <property type="entry name" value="CITRATE LYASE ALPHA CHAIN"/>
    <property type="match status" value="1"/>
</dbReference>
<dbReference type="GO" id="GO:0008814">
    <property type="term" value="F:citrate CoA-transferase activity"/>
    <property type="evidence" value="ECO:0007669"/>
    <property type="project" value="UniProtKB-UniRule"/>
</dbReference>
<accession>A0A7X5HUD5</accession>
<evidence type="ECO:0000256" key="1">
    <source>
        <dbReference type="PIRNR" id="PIRNR009451"/>
    </source>
</evidence>
<name>A0A7X5HUD5_9FIRM</name>
<dbReference type="AlphaFoldDB" id="A0A7X5HUD5"/>
<gene>
    <name evidence="2" type="primary">citF</name>
    <name evidence="2" type="ORF">GXN74_03635</name>
</gene>
<evidence type="ECO:0000313" key="3">
    <source>
        <dbReference type="Proteomes" id="UP000461585"/>
    </source>
</evidence>
<comment type="catalytic activity">
    <reaction evidence="1">
        <text>citrate = oxaloacetate + acetate</text>
        <dbReference type="Rhea" id="RHEA:10760"/>
        <dbReference type="ChEBI" id="CHEBI:16452"/>
        <dbReference type="ChEBI" id="CHEBI:16947"/>
        <dbReference type="ChEBI" id="CHEBI:30089"/>
        <dbReference type="EC" id="4.1.3.6"/>
    </reaction>
</comment>
<dbReference type="PIRSF" id="PIRSF009451">
    <property type="entry name" value="Citrt_lyas_alpha"/>
    <property type="match status" value="1"/>
</dbReference>
<sequence length="512" mass="55485">MLNAVDREIPEYLEGYGKMKLFDKFKEGSVKDLDRFQDRLVYPNRKKIISSIKRAVEAVGLKDGMTISFHHHFRSGDLTINLVLNELASMGFKDLIVSASSLTDVHAALIPLVREGVIRKFETSGLRGGLAEFISNGMMEIPIQIRSHGGRARAIVNGDLHIDVAFLGVSSCDVYGNANGFTGQNACGSLGYAKVDAEYADHVVMITDNLVECPNIPFSIPQNQVDHVVVVDKVGDTAGIMSGATRFTKNPRDLLIARHAADVVEASGYFYDGFSLQTGSGGASLATTRFLSEKMARRDIKASFALGGITGQIVKMHEEGLIGKLLDVQSFDLTAVQSLRKNPNHYEISAAYYANPDDEGSAVNQLDVVILSALEIDVDFNVNVMTGSDGVIRGASGGHCDTAAGACVTIIVAPLLRGRIPTVCDRVHTIITPGKTVDVLVTDQGIAVNPLRPELQERLMKSGLPVCSIEDLKERAYKLTGVPREIRVEDRIVGVVNYRDGSVIDVIRQVAK</sequence>
<dbReference type="GO" id="GO:0008815">
    <property type="term" value="F:citrate (pro-3S)-lyase activity"/>
    <property type="evidence" value="ECO:0007669"/>
    <property type="project" value="UniProtKB-UniRule"/>
</dbReference>
<dbReference type="RefSeq" id="WP_162369562.1">
    <property type="nucleotide sequence ID" value="NZ_JAAEEH010000006.1"/>
</dbReference>
<dbReference type="Gene3D" id="3.40.1080.10">
    <property type="entry name" value="Glutaconate Coenzyme A-transferase"/>
    <property type="match status" value="2"/>
</dbReference>